<keyword evidence="2" id="KW-0812">Transmembrane</keyword>
<feature type="compositionally biased region" description="Acidic residues" evidence="1">
    <location>
        <begin position="342"/>
        <end position="352"/>
    </location>
</feature>
<evidence type="ECO:0000256" key="2">
    <source>
        <dbReference type="SAM" id="Phobius"/>
    </source>
</evidence>
<evidence type="ECO:0000313" key="3">
    <source>
        <dbReference type="EMBL" id="KAF9955062.1"/>
    </source>
</evidence>
<gene>
    <name evidence="3" type="ORF">BGZ65_003625</name>
</gene>
<keyword evidence="4" id="KW-1185">Reference proteome</keyword>
<feature type="region of interest" description="Disordered" evidence="1">
    <location>
        <begin position="331"/>
        <end position="377"/>
    </location>
</feature>
<feature type="compositionally biased region" description="Basic and acidic residues" evidence="1">
    <location>
        <begin position="136"/>
        <end position="148"/>
    </location>
</feature>
<feature type="compositionally biased region" description="Basic and acidic residues" evidence="1">
    <location>
        <begin position="161"/>
        <end position="171"/>
    </location>
</feature>
<proteinExistence type="predicted"/>
<feature type="non-terminal residue" evidence="3">
    <location>
        <position position="377"/>
    </location>
</feature>
<feature type="compositionally biased region" description="Polar residues" evidence="1">
    <location>
        <begin position="194"/>
        <end position="212"/>
    </location>
</feature>
<feature type="transmembrane region" description="Helical" evidence="2">
    <location>
        <begin position="44"/>
        <end position="67"/>
    </location>
</feature>
<name>A0A9P6IZF4_9FUNG</name>
<feature type="compositionally biased region" description="Polar residues" evidence="1">
    <location>
        <begin position="151"/>
        <end position="160"/>
    </location>
</feature>
<sequence>MAPSCVVDPMDCIFEKRSSAPQIYKRAPPSGGEGSTKGSSNTTAIIAGATAGSLMLVLLLALFYYCLRKRRASKRIGQLQKFLPTFMDQEKTEKYFQKHGSSTTLVAEPPAKEQLALPSSAHHRTRSVPVAFVKGVTDHRNRHVERDGSMGQFQQISLNSESEKEDHDVKRTPSGRRARSATVTASALVKSSLHRSVSLNKHNNEGTTNSRSDPLEEDTEQSDKFAEGESLVAPNRFSVLLDFNQGQTNNRFSAMSTVETDPNFDPSRFSTASVMFDAKRTSEDSSRNSSEVDLRTNLPPHQQQHSFHSHHNSPLIHSREVGVEVTMQTTNQPAFFGGDKQELEDDDDDEEISPQQPIGAVQTGQHNYPRQEAFYPP</sequence>
<keyword evidence="2" id="KW-1133">Transmembrane helix</keyword>
<keyword evidence="2" id="KW-0472">Membrane</keyword>
<evidence type="ECO:0000313" key="4">
    <source>
        <dbReference type="Proteomes" id="UP000749646"/>
    </source>
</evidence>
<dbReference type="OrthoDB" id="2408808at2759"/>
<reference evidence="3" key="1">
    <citation type="journal article" date="2020" name="Fungal Divers.">
        <title>Resolving the Mortierellaceae phylogeny through synthesis of multi-gene phylogenetics and phylogenomics.</title>
        <authorList>
            <person name="Vandepol N."/>
            <person name="Liber J."/>
            <person name="Desiro A."/>
            <person name="Na H."/>
            <person name="Kennedy M."/>
            <person name="Barry K."/>
            <person name="Grigoriev I.V."/>
            <person name="Miller A.N."/>
            <person name="O'Donnell K."/>
            <person name="Stajich J.E."/>
            <person name="Bonito G."/>
        </authorList>
    </citation>
    <scope>NUCLEOTIDE SEQUENCE</scope>
    <source>
        <strain evidence="3">MES-2147</strain>
    </source>
</reference>
<dbReference type="EMBL" id="JAAAHW010006784">
    <property type="protein sequence ID" value="KAF9955062.1"/>
    <property type="molecule type" value="Genomic_DNA"/>
</dbReference>
<comment type="caution">
    <text evidence="3">The sequence shown here is derived from an EMBL/GenBank/DDBJ whole genome shotgun (WGS) entry which is preliminary data.</text>
</comment>
<evidence type="ECO:0000256" key="1">
    <source>
        <dbReference type="SAM" id="MobiDB-lite"/>
    </source>
</evidence>
<dbReference type="AlphaFoldDB" id="A0A9P6IZF4"/>
<feature type="region of interest" description="Disordered" evidence="1">
    <location>
        <begin position="133"/>
        <end position="230"/>
    </location>
</feature>
<accession>A0A9P6IZF4</accession>
<dbReference type="Proteomes" id="UP000749646">
    <property type="component" value="Unassembled WGS sequence"/>
</dbReference>
<organism evidence="3 4">
    <name type="scientific">Modicella reniformis</name>
    <dbReference type="NCBI Taxonomy" id="1440133"/>
    <lineage>
        <taxon>Eukaryota</taxon>
        <taxon>Fungi</taxon>
        <taxon>Fungi incertae sedis</taxon>
        <taxon>Mucoromycota</taxon>
        <taxon>Mortierellomycotina</taxon>
        <taxon>Mortierellomycetes</taxon>
        <taxon>Mortierellales</taxon>
        <taxon>Mortierellaceae</taxon>
        <taxon>Modicella</taxon>
    </lineage>
</organism>
<protein>
    <submittedName>
        <fullName evidence="3">Uncharacterized protein</fullName>
    </submittedName>
</protein>